<dbReference type="RefSeq" id="WP_073322282.1">
    <property type="nucleotide sequence ID" value="NZ_FQWD01000003.1"/>
</dbReference>
<protein>
    <submittedName>
        <fullName evidence="1">Uncharacterized protein</fullName>
    </submittedName>
</protein>
<dbReference type="EMBL" id="FQWD01000003">
    <property type="protein sequence ID" value="SHG42592.1"/>
    <property type="molecule type" value="Genomic_DNA"/>
</dbReference>
<reference evidence="2" key="1">
    <citation type="submission" date="2016-11" db="EMBL/GenBank/DDBJ databases">
        <authorList>
            <person name="Varghese N."/>
            <person name="Submissions S."/>
        </authorList>
    </citation>
    <scope>NUCLEOTIDE SEQUENCE [LARGE SCALE GENOMIC DNA]</scope>
    <source>
        <strain evidence="2">CGMCC 1.8995</strain>
    </source>
</reference>
<dbReference type="OrthoDB" id="6366706at2"/>
<organism evidence="1 2">
    <name type="scientific">Marisediminitalea aggregata</name>
    <dbReference type="NCBI Taxonomy" id="634436"/>
    <lineage>
        <taxon>Bacteria</taxon>
        <taxon>Pseudomonadati</taxon>
        <taxon>Pseudomonadota</taxon>
        <taxon>Gammaproteobacteria</taxon>
        <taxon>Alteromonadales</taxon>
        <taxon>Alteromonadaceae</taxon>
        <taxon>Marisediminitalea</taxon>
    </lineage>
</organism>
<proteinExistence type="predicted"/>
<dbReference type="AlphaFoldDB" id="A0A1M5JPS9"/>
<keyword evidence="2" id="KW-1185">Reference proteome</keyword>
<accession>A0A1M5JPS9</accession>
<evidence type="ECO:0000313" key="1">
    <source>
        <dbReference type="EMBL" id="SHG42592.1"/>
    </source>
</evidence>
<dbReference type="Proteomes" id="UP000184520">
    <property type="component" value="Unassembled WGS sequence"/>
</dbReference>
<evidence type="ECO:0000313" key="2">
    <source>
        <dbReference type="Proteomes" id="UP000184520"/>
    </source>
</evidence>
<gene>
    <name evidence="1" type="ORF">SAMN05216361_2203</name>
</gene>
<name>A0A1M5JPS9_9ALTE</name>
<sequence length="117" mass="13671">MQDSDIVTLFTYRFLIDEPQPPHNFTQDIKDLQQFPERLSLSYIDEWKSDIKRYMSKNNLTIDDLEALSTQLTEPDTAQQYAPLKDIVVRALQINSSDTVSIIETPFKRYIDKLVNS</sequence>